<gene>
    <name evidence="5" type="ORF">KCG46_00055</name>
</gene>
<feature type="region of interest" description="Disordered" evidence="3">
    <location>
        <begin position="676"/>
        <end position="695"/>
    </location>
</feature>
<evidence type="ECO:0000256" key="2">
    <source>
        <dbReference type="ARBA" id="ARBA00022825"/>
    </source>
</evidence>
<dbReference type="Pfam" id="PF00326">
    <property type="entry name" value="Peptidase_S9"/>
    <property type="match status" value="1"/>
</dbReference>
<proteinExistence type="predicted"/>
<keyword evidence="6" id="KW-1185">Reference proteome</keyword>
<dbReference type="RefSeq" id="WP_218403342.1">
    <property type="nucleotide sequence ID" value="NZ_JAGSPC010000001.1"/>
</dbReference>
<evidence type="ECO:0000259" key="4">
    <source>
        <dbReference type="Pfam" id="PF00326"/>
    </source>
</evidence>
<accession>A0A9X1JMZ6</accession>
<dbReference type="PANTHER" id="PTHR42776:SF27">
    <property type="entry name" value="DIPEPTIDYL PEPTIDASE FAMILY MEMBER 6"/>
    <property type="match status" value="1"/>
</dbReference>
<feature type="domain" description="Peptidase S9 prolyl oligopeptidase catalytic" evidence="4">
    <location>
        <begin position="462"/>
        <end position="671"/>
    </location>
</feature>
<keyword evidence="2" id="KW-0645">Protease</keyword>
<evidence type="ECO:0000256" key="3">
    <source>
        <dbReference type="SAM" id="MobiDB-lite"/>
    </source>
</evidence>
<dbReference type="EMBL" id="JAGSPC010000001">
    <property type="protein sequence ID" value="MBV7257962.1"/>
    <property type="molecule type" value="Genomic_DNA"/>
</dbReference>
<keyword evidence="2" id="KW-0720">Serine protease</keyword>
<dbReference type="Pfam" id="PF07676">
    <property type="entry name" value="PD40"/>
    <property type="match status" value="1"/>
</dbReference>
<evidence type="ECO:0000256" key="1">
    <source>
        <dbReference type="ARBA" id="ARBA00022801"/>
    </source>
</evidence>
<reference evidence="5" key="1">
    <citation type="submission" date="2021-04" db="EMBL/GenBank/DDBJ databases">
        <authorList>
            <person name="Pira H."/>
            <person name="Risdian C."/>
            <person name="Wink J."/>
        </authorList>
    </citation>
    <scope>NUCLEOTIDE SEQUENCE</scope>
    <source>
        <strain evidence="5">WH158</strain>
    </source>
</reference>
<protein>
    <submittedName>
        <fullName evidence="5">S9 family peptidase</fullName>
    </submittedName>
</protein>
<dbReference type="InterPro" id="IPR011659">
    <property type="entry name" value="WD40"/>
</dbReference>
<dbReference type="InterPro" id="IPR001375">
    <property type="entry name" value="Peptidase_S9_cat"/>
</dbReference>
<dbReference type="GO" id="GO:0004252">
    <property type="term" value="F:serine-type endopeptidase activity"/>
    <property type="evidence" value="ECO:0007669"/>
    <property type="project" value="TreeGrafter"/>
</dbReference>
<dbReference type="AlphaFoldDB" id="A0A9X1JMZ6"/>
<organism evidence="5 6">
    <name type="scientific">Erythrobacter crassostreae</name>
    <dbReference type="NCBI Taxonomy" id="2828328"/>
    <lineage>
        <taxon>Bacteria</taxon>
        <taxon>Pseudomonadati</taxon>
        <taxon>Pseudomonadota</taxon>
        <taxon>Alphaproteobacteria</taxon>
        <taxon>Sphingomonadales</taxon>
        <taxon>Erythrobacteraceae</taxon>
        <taxon>Erythrobacter/Porphyrobacter group</taxon>
        <taxon>Erythrobacter</taxon>
    </lineage>
</organism>
<dbReference type="Proteomes" id="UP001138681">
    <property type="component" value="Unassembled WGS sequence"/>
</dbReference>
<evidence type="ECO:0000313" key="5">
    <source>
        <dbReference type="EMBL" id="MBV7257962.1"/>
    </source>
</evidence>
<evidence type="ECO:0000313" key="6">
    <source>
        <dbReference type="Proteomes" id="UP001138681"/>
    </source>
</evidence>
<name>A0A9X1JMZ6_9SPHN</name>
<sequence>MTIKRGFRYGSMVATGLWGLCGWPGLTMAEQMPQSEPLRSAPLGPVEFVELPRLSNVSASDDGSYLSYILSEPDWEKDERKETLKVLRCSDGQCGETMLEQLPGKPETGAIWRPGSHQFVVLAETGKNDDEQAYLIDPAANESARITDHAGGIRQVSWLPNGTGLVFEGDTPAEDEFSKKWRIEAFGSDESETLYHLDLATGEARAVFSSAGIIEGYSLSEDEEHLILRQRFDPQIEDRNSAELWRVSLVSGAAQQLTDNRYRENSARLSPDGSSFAFIATVNALGEPYFEDNLFVQSVGDAEPRLLLPDEPLEVLDIAWDKSGEAIWFVGNSGLRSQLYRVRVSDGSLTQITDGDHALRDWLYNPSTGRHLGRFANGAKPGEVYEINPRSGKAEPLSNVYSAALSEVDLPKQRSFSWRAADEQRLEGLLVYPLGYQEGEQYPLVTITHGGPRSSAQFGSWNASRYISVLAGQGYAVFLPNHRGGTGYGDAFMRDMVGNYFRNAHTDVLSGVDALVAEGIADPDRLIKMGWSAGGHMTNKLITVTDRFAVASSGAGVADWVSLYGESDRRSGRTPWFGGTPWKEGAPLSSFRSQSPIFNAWKVTTPTLFWSGKNDVRVPPTQGIMMFRAVRDTGTPTALHLGKGEPHNFKRPRNVLFKINRELAWFAEHLGRPAYKPDLPALEPDTDEAKDTAKP</sequence>
<dbReference type="GO" id="GO:0006508">
    <property type="term" value="P:proteolysis"/>
    <property type="evidence" value="ECO:0007669"/>
    <property type="project" value="InterPro"/>
</dbReference>
<keyword evidence="1" id="KW-0378">Hydrolase</keyword>
<dbReference type="PANTHER" id="PTHR42776">
    <property type="entry name" value="SERINE PEPTIDASE S9 FAMILY MEMBER"/>
    <property type="match status" value="1"/>
</dbReference>
<comment type="caution">
    <text evidence="5">The sequence shown here is derived from an EMBL/GenBank/DDBJ whole genome shotgun (WGS) entry which is preliminary data.</text>
</comment>